<name>W7CM26_9LIST</name>
<evidence type="ECO:0000313" key="2">
    <source>
        <dbReference type="Proteomes" id="UP000019243"/>
    </source>
</evidence>
<organism evidence="1 2">
    <name type="scientific">Brochothrix campestris FSL F6-1037</name>
    <dbReference type="NCBI Taxonomy" id="1265861"/>
    <lineage>
        <taxon>Bacteria</taxon>
        <taxon>Bacillati</taxon>
        <taxon>Bacillota</taxon>
        <taxon>Bacilli</taxon>
        <taxon>Bacillales</taxon>
        <taxon>Listeriaceae</taxon>
        <taxon>Brochothrix</taxon>
    </lineage>
</organism>
<dbReference type="Proteomes" id="UP000019243">
    <property type="component" value="Unassembled WGS sequence"/>
</dbReference>
<keyword evidence="2" id="KW-1185">Reference proteome</keyword>
<accession>W7CM26</accession>
<protein>
    <submittedName>
        <fullName evidence="1">Uncharacterized protein</fullName>
    </submittedName>
</protein>
<comment type="caution">
    <text evidence="1">The sequence shown here is derived from an EMBL/GenBank/DDBJ whole genome shotgun (WGS) entry which is preliminary data.</text>
</comment>
<gene>
    <name evidence="1" type="ORF">BCAMP_12688</name>
</gene>
<sequence>MTVWSNEATIYLTNVELAYVYEILKRSDSYDDDDVRMELHYEGISTADLHPIDMYNALGEYLDEIGKGG</sequence>
<evidence type="ECO:0000313" key="1">
    <source>
        <dbReference type="EMBL" id="EUJ34163.1"/>
    </source>
</evidence>
<dbReference type="STRING" id="1265861.BCAMP_12688"/>
<dbReference type="OrthoDB" id="9940563at2"/>
<dbReference type="EMBL" id="AODH01000078">
    <property type="protein sequence ID" value="EUJ34163.1"/>
    <property type="molecule type" value="Genomic_DNA"/>
</dbReference>
<proteinExistence type="predicted"/>
<reference evidence="1 2" key="1">
    <citation type="submission" date="2012-12" db="EMBL/GenBank/DDBJ databases">
        <title>Novel taxa of Listeriaceae from agricultural environments in the United States.</title>
        <authorList>
            <person name="den Bakker H.C."/>
            <person name="Allred A."/>
            <person name="Warchocki S."/>
            <person name="Wright E.M."/>
            <person name="Burrell A."/>
            <person name="Nightingale K.K."/>
            <person name="Kephart D."/>
            <person name="Wiedmann M."/>
        </authorList>
    </citation>
    <scope>NUCLEOTIDE SEQUENCE [LARGE SCALE GENOMIC DNA]</scope>
    <source>
        <strain evidence="1 2">FSL F6-1037</strain>
    </source>
</reference>
<dbReference type="RefSeq" id="WP_035315813.1">
    <property type="nucleotide sequence ID" value="NZ_AODH01000078.1"/>
</dbReference>
<dbReference type="AlphaFoldDB" id="W7CM26"/>